<evidence type="ECO:0000313" key="2">
    <source>
        <dbReference type="Proteomes" id="UP000006757"/>
    </source>
</evidence>
<accession>K1WQ74</accession>
<dbReference type="Proteomes" id="UP000006757">
    <property type="component" value="Unassembled WGS sequence"/>
</dbReference>
<reference evidence="1 2" key="1">
    <citation type="journal article" date="2012" name="Eukaryot. Cell">
        <title>Genome sequence of the Trichosporon asahii environmental strain CBS 8904.</title>
        <authorList>
            <person name="Yang R.Y."/>
            <person name="Li H.T."/>
            <person name="Zhu H."/>
            <person name="Zhou G.P."/>
            <person name="Wang M."/>
            <person name="Wang L."/>
        </authorList>
    </citation>
    <scope>NUCLEOTIDE SEQUENCE [LARGE SCALE GENOMIC DNA]</scope>
    <source>
        <strain evidence="1 2">CBS 8904</strain>
    </source>
</reference>
<sequence>MSTDGPDPPANRPFGAILGSAAAETLGFPYAGSPDWLESVPTGTNREGCAGDDFEAVVGWPVGIEHIDGYPYL</sequence>
<gene>
    <name evidence="1" type="ORF">A1Q2_02623</name>
</gene>
<dbReference type="HOGENOM" id="CLU_2706560_0_0_1"/>
<name>K1WQ74_TRIAC</name>
<dbReference type="EMBL" id="AMBO01000268">
    <property type="protein sequence ID" value="EKD03174.1"/>
    <property type="molecule type" value="Genomic_DNA"/>
</dbReference>
<dbReference type="InParanoid" id="K1WQ74"/>
<keyword evidence="2" id="KW-1185">Reference proteome</keyword>
<proteinExistence type="predicted"/>
<comment type="caution">
    <text evidence="1">The sequence shown here is derived from an EMBL/GenBank/DDBJ whole genome shotgun (WGS) entry which is preliminary data.</text>
</comment>
<organism evidence="1 2">
    <name type="scientific">Trichosporon asahii var. asahii (strain CBS 8904)</name>
    <name type="common">Yeast</name>
    <dbReference type="NCBI Taxonomy" id="1220162"/>
    <lineage>
        <taxon>Eukaryota</taxon>
        <taxon>Fungi</taxon>
        <taxon>Dikarya</taxon>
        <taxon>Basidiomycota</taxon>
        <taxon>Agaricomycotina</taxon>
        <taxon>Tremellomycetes</taxon>
        <taxon>Trichosporonales</taxon>
        <taxon>Trichosporonaceae</taxon>
        <taxon>Trichosporon</taxon>
    </lineage>
</organism>
<evidence type="ECO:0000313" key="1">
    <source>
        <dbReference type="EMBL" id="EKD03174.1"/>
    </source>
</evidence>
<protein>
    <submittedName>
        <fullName evidence="1">Uncharacterized protein</fullName>
    </submittedName>
</protein>
<dbReference type="AlphaFoldDB" id="K1WQ74"/>